<sequence length="537" mass="60992">MDPRKQDKDCLQEQDGPHPSGSKQGGTVRTSNREAGVSPHTSYSEESGESHDKQERVTLRTVGKEEQFPESKAMTPMIFCCAVIWGVIILYFIDNFTFMVCLKNETCSQDINSNLELVRNTRELSMSSWEKDNMYIKIVKLIFKESKKNDSCWICSHAPHSLQYGFPFTGVSINDTGLQELIDHGNLTQYSVIEKEPSRVHLQRNVNYGAVMMQQCDSGIYQDFKVSPINLTILFRCKMHEEAPVLTTFNFTSTPTSDRKFLTQQTVFLLLGWPLYTSQSSRTGLPFGYYWLCGRWATKVIPLNHFKPCFLGFVLPAFNIHDTLPEGKIRLKRAVFRTSIKSDLAEVIPAGLFWFIGISRLYKKLNYLVDDIDDAFNYTEDSILKLSAEQEQMRIVALQNRLALDYLLAAQGGVCQLVGIGDSCCTYIKDQSGAIEHDMDELDEVRARLRKAPTGVFEGFDWTFGLGSWIGNLGKKILMGCIVVLFIFIAIYVFVMLLKCLCKHMSKNINTSKPKVIPLDNRSIPPQGLEKTVFQIE</sequence>
<feature type="region of interest" description="Disordered" evidence="2">
    <location>
        <begin position="1"/>
        <end position="56"/>
    </location>
</feature>
<feature type="transmembrane region" description="Helical" evidence="3">
    <location>
        <begin position="73"/>
        <end position="93"/>
    </location>
</feature>
<feature type="compositionally biased region" description="Basic and acidic residues" evidence="2">
    <location>
        <begin position="1"/>
        <end position="11"/>
    </location>
</feature>
<dbReference type="Gene3D" id="1.10.287.210">
    <property type="match status" value="1"/>
</dbReference>
<accession>A0A8C5PL92</accession>
<evidence type="ECO:0000256" key="3">
    <source>
        <dbReference type="SAM" id="Phobius"/>
    </source>
</evidence>
<dbReference type="Pfam" id="PF00429">
    <property type="entry name" value="TLV_coat"/>
    <property type="match status" value="1"/>
</dbReference>
<name>A0A8C5PL92_9ANUR</name>
<evidence type="ECO:0000313" key="4">
    <source>
        <dbReference type="Ensembl" id="ENSLLEP00000024567.1"/>
    </source>
</evidence>
<reference evidence="4" key="2">
    <citation type="submission" date="2025-09" db="UniProtKB">
        <authorList>
            <consortium name="Ensembl"/>
        </authorList>
    </citation>
    <scope>IDENTIFICATION</scope>
</reference>
<reference evidence="4" key="1">
    <citation type="submission" date="2025-08" db="UniProtKB">
        <authorList>
            <consortium name="Ensembl"/>
        </authorList>
    </citation>
    <scope>IDENTIFICATION</scope>
</reference>
<evidence type="ECO:0008006" key="6">
    <source>
        <dbReference type="Google" id="ProtNLM"/>
    </source>
</evidence>
<dbReference type="OrthoDB" id="9950230at2759"/>
<dbReference type="PANTHER" id="PTHR10424:SF73">
    <property type="entry name" value="ENDOGENOUS RETROVIRUS GROUP FC1 ENV POLYPROTEIN-RELATED"/>
    <property type="match status" value="1"/>
</dbReference>
<dbReference type="AlphaFoldDB" id="A0A8C5PL92"/>
<dbReference type="GeneTree" id="ENSGT01010000228651"/>
<dbReference type="Proteomes" id="UP000694569">
    <property type="component" value="Unplaced"/>
</dbReference>
<protein>
    <recommendedName>
        <fullName evidence="6">Envelope protein</fullName>
    </recommendedName>
</protein>
<evidence type="ECO:0000313" key="5">
    <source>
        <dbReference type="Proteomes" id="UP000694569"/>
    </source>
</evidence>
<evidence type="ECO:0000256" key="1">
    <source>
        <dbReference type="ARBA" id="ARBA00023157"/>
    </source>
</evidence>
<dbReference type="SUPFAM" id="SSF58069">
    <property type="entry name" value="Virus ectodomain"/>
    <property type="match status" value="1"/>
</dbReference>
<dbReference type="PANTHER" id="PTHR10424">
    <property type="entry name" value="VIRAL ENVELOPE PROTEIN"/>
    <property type="match status" value="1"/>
</dbReference>
<keyword evidence="3" id="KW-0812">Transmembrane</keyword>
<keyword evidence="3" id="KW-0472">Membrane</keyword>
<dbReference type="InterPro" id="IPR018154">
    <property type="entry name" value="TLV/ENV_coat_polyprotein"/>
</dbReference>
<proteinExistence type="predicted"/>
<feature type="compositionally biased region" description="Polar residues" evidence="2">
    <location>
        <begin position="21"/>
        <end position="30"/>
    </location>
</feature>
<dbReference type="Ensembl" id="ENSLLET00000025510.1">
    <property type="protein sequence ID" value="ENSLLEP00000024567.1"/>
    <property type="gene ID" value="ENSLLEG00000015646.1"/>
</dbReference>
<feature type="transmembrane region" description="Helical" evidence="3">
    <location>
        <begin position="477"/>
        <end position="498"/>
    </location>
</feature>
<keyword evidence="1" id="KW-1015">Disulfide bond</keyword>
<keyword evidence="5" id="KW-1185">Reference proteome</keyword>
<keyword evidence="3" id="KW-1133">Transmembrane helix</keyword>
<organism evidence="4 5">
    <name type="scientific">Leptobrachium leishanense</name>
    <name type="common">Leishan spiny toad</name>
    <dbReference type="NCBI Taxonomy" id="445787"/>
    <lineage>
        <taxon>Eukaryota</taxon>
        <taxon>Metazoa</taxon>
        <taxon>Chordata</taxon>
        <taxon>Craniata</taxon>
        <taxon>Vertebrata</taxon>
        <taxon>Euteleostomi</taxon>
        <taxon>Amphibia</taxon>
        <taxon>Batrachia</taxon>
        <taxon>Anura</taxon>
        <taxon>Pelobatoidea</taxon>
        <taxon>Megophryidae</taxon>
        <taxon>Leptobrachium</taxon>
    </lineage>
</organism>
<evidence type="ECO:0000256" key="2">
    <source>
        <dbReference type="SAM" id="MobiDB-lite"/>
    </source>
</evidence>